<dbReference type="PANTHER" id="PTHR37811:SF2">
    <property type="entry name" value="ABM DOMAIN-CONTAINING PROTEIN"/>
    <property type="match status" value="1"/>
</dbReference>
<organism evidence="2 3">
    <name type="scientific">Saccharomonospora piscinae</name>
    <dbReference type="NCBI Taxonomy" id="687388"/>
    <lineage>
        <taxon>Bacteria</taxon>
        <taxon>Bacillati</taxon>
        <taxon>Actinomycetota</taxon>
        <taxon>Actinomycetes</taxon>
        <taxon>Pseudonocardiales</taxon>
        <taxon>Pseudonocardiaceae</taxon>
        <taxon>Saccharomonospora</taxon>
    </lineage>
</organism>
<proteinExistence type="predicted"/>
<dbReference type="SUPFAM" id="SSF54909">
    <property type="entry name" value="Dimeric alpha+beta barrel"/>
    <property type="match status" value="1"/>
</dbReference>
<dbReference type="EMBL" id="MWIH01000005">
    <property type="protein sequence ID" value="OQO92508.1"/>
    <property type="molecule type" value="Genomic_DNA"/>
</dbReference>
<dbReference type="RefSeq" id="WP_081191564.1">
    <property type="nucleotide sequence ID" value="NZ_MWIH01000005.1"/>
</dbReference>
<name>A0A1V9A638_SACPI</name>
<evidence type="ECO:0000259" key="1">
    <source>
        <dbReference type="PROSITE" id="PS51725"/>
    </source>
</evidence>
<evidence type="ECO:0000313" key="3">
    <source>
        <dbReference type="Proteomes" id="UP000192591"/>
    </source>
</evidence>
<dbReference type="InterPro" id="IPR007138">
    <property type="entry name" value="ABM_dom"/>
</dbReference>
<dbReference type="InterPro" id="IPR011008">
    <property type="entry name" value="Dimeric_a/b-barrel"/>
</dbReference>
<dbReference type="InterPro" id="IPR052936">
    <property type="entry name" value="Jasmonate_Hydroxylase-like"/>
</dbReference>
<dbReference type="Pfam" id="PF03992">
    <property type="entry name" value="ABM"/>
    <property type="match status" value="1"/>
</dbReference>
<dbReference type="PANTHER" id="PTHR37811">
    <property type="entry name" value="BLL5343 PROTEIN"/>
    <property type="match status" value="1"/>
</dbReference>
<accession>A0A1V9A638</accession>
<protein>
    <submittedName>
        <fullName evidence="2">Sugar biosynthesis protein</fullName>
    </submittedName>
</protein>
<dbReference type="PROSITE" id="PS51725">
    <property type="entry name" value="ABM"/>
    <property type="match status" value="1"/>
</dbReference>
<evidence type="ECO:0000313" key="2">
    <source>
        <dbReference type="EMBL" id="OQO92508.1"/>
    </source>
</evidence>
<dbReference type="Gene3D" id="3.30.70.100">
    <property type="match status" value="1"/>
</dbReference>
<gene>
    <name evidence="2" type="ORF">B1813_09960</name>
</gene>
<feature type="domain" description="ABM" evidence="1">
    <location>
        <begin position="13"/>
        <end position="102"/>
    </location>
</feature>
<comment type="caution">
    <text evidence="2">The sequence shown here is derived from an EMBL/GenBank/DDBJ whole genome shotgun (WGS) entry which is preliminary data.</text>
</comment>
<dbReference type="AlphaFoldDB" id="A0A1V9A638"/>
<reference evidence="2 3" key="1">
    <citation type="submission" date="2017-02" db="EMBL/GenBank/DDBJ databases">
        <title>Draft genome of Saccharomonospora sp. 154.</title>
        <authorList>
            <person name="Alonso-Carmona G.S."/>
            <person name="De La Haba R."/>
            <person name="Vera-Gargallo B."/>
            <person name="Sandoval-Trujillo A.H."/>
            <person name="Ramirez-Duran N."/>
            <person name="Ventosa A."/>
        </authorList>
    </citation>
    <scope>NUCLEOTIDE SEQUENCE [LARGE SCALE GENOMIC DNA]</scope>
    <source>
        <strain evidence="2 3">LRS4.154</strain>
    </source>
</reference>
<sequence>MALADREFPDPPYYAVIFVSHRTDDDHGYAATAERMVQLAAEQPGFLGVDSARDPAESGGLGITVSYWRDERAIEAWRRHAEHTLARETGRERWYEEFDVHVTRVTRRYGFRRSSGQSGQ</sequence>
<keyword evidence="3" id="KW-1185">Reference proteome</keyword>
<dbReference type="Proteomes" id="UP000192591">
    <property type="component" value="Unassembled WGS sequence"/>
</dbReference>